<keyword evidence="1 5" id="KW-0808">Transferase</keyword>
<sequence length="184" mass="21598">MDIWTQLAAFAFWDTPKVTLRPFQYADHAAFYAMVNDTEYLSYVFPEKRTKEESDYLLVHEFMASPLGIWAIEDKLTHQLIGCIRLEHYNAKVASSEVGYCLHHAYWGQGIMTEVLKTLSFLAFQTFGLRTLELLIHLENEASQRVAEKAGFRCYKRFRGSDRHTHKIRDYKAYQLRIGDDHHE</sequence>
<evidence type="ECO:0000256" key="3">
    <source>
        <dbReference type="ARBA" id="ARBA00038502"/>
    </source>
</evidence>
<evidence type="ECO:0000256" key="1">
    <source>
        <dbReference type="ARBA" id="ARBA00022679"/>
    </source>
</evidence>
<dbReference type="InterPro" id="IPR000182">
    <property type="entry name" value="GNAT_dom"/>
</dbReference>
<dbReference type="PROSITE" id="PS51186">
    <property type="entry name" value="GNAT"/>
    <property type="match status" value="1"/>
</dbReference>
<dbReference type="EMBL" id="UHFG01000004">
    <property type="protein sequence ID" value="SUN49964.1"/>
    <property type="molecule type" value="Genomic_DNA"/>
</dbReference>
<dbReference type="EC" id="2.3.1.267" evidence="5"/>
<gene>
    <name evidence="5" type="ORF">NCTC4670_01141</name>
</gene>
<evidence type="ECO:0000259" key="4">
    <source>
        <dbReference type="PROSITE" id="PS51186"/>
    </source>
</evidence>
<evidence type="ECO:0000313" key="6">
    <source>
        <dbReference type="Proteomes" id="UP000254797"/>
    </source>
</evidence>
<organism evidence="5 6">
    <name type="scientific">Streptococcus dysgalactiae subsp. dysgalactiae</name>
    <dbReference type="NCBI Taxonomy" id="99822"/>
    <lineage>
        <taxon>Bacteria</taxon>
        <taxon>Bacillati</taxon>
        <taxon>Bacillota</taxon>
        <taxon>Bacilli</taxon>
        <taxon>Lactobacillales</taxon>
        <taxon>Streptococcaceae</taxon>
        <taxon>Streptococcus</taxon>
    </lineage>
</organism>
<evidence type="ECO:0000313" key="5">
    <source>
        <dbReference type="EMBL" id="SUN49964.1"/>
    </source>
</evidence>
<dbReference type="PANTHER" id="PTHR43792">
    <property type="entry name" value="GNAT FAMILY, PUTATIVE (AFU_ORTHOLOGUE AFUA_3G00765)-RELATED-RELATED"/>
    <property type="match status" value="1"/>
</dbReference>
<evidence type="ECO:0000256" key="2">
    <source>
        <dbReference type="ARBA" id="ARBA00023315"/>
    </source>
</evidence>
<comment type="similarity">
    <text evidence="3">Belongs to the acetyltransferase family. RimJ subfamily.</text>
</comment>
<protein>
    <submittedName>
        <fullName evidence="5">Acetyl transferase GNAT family</fullName>
        <ecNumber evidence="5">2.3.1.267</ecNumber>
    </submittedName>
</protein>
<reference evidence="5 6" key="1">
    <citation type="submission" date="2018-06" db="EMBL/GenBank/DDBJ databases">
        <authorList>
            <consortium name="Pathogen Informatics"/>
            <person name="Doyle S."/>
        </authorList>
    </citation>
    <scope>NUCLEOTIDE SEQUENCE [LARGE SCALE GENOMIC DNA]</scope>
    <source>
        <strain evidence="5 6">NCTC4670</strain>
    </source>
</reference>
<dbReference type="Pfam" id="PF13302">
    <property type="entry name" value="Acetyltransf_3"/>
    <property type="match status" value="1"/>
</dbReference>
<proteinExistence type="inferred from homology"/>
<name>A0A380JXG5_STRDY</name>
<dbReference type="InterPro" id="IPR016181">
    <property type="entry name" value="Acyl_CoA_acyltransferase"/>
</dbReference>
<feature type="domain" description="N-acetyltransferase" evidence="4">
    <location>
        <begin position="18"/>
        <end position="175"/>
    </location>
</feature>
<dbReference type="GO" id="GO:0005737">
    <property type="term" value="C:cytoplasm"/>
    <property type="evidence" value="ECO:0007669"/>
    <property type="project" value="TreeGrafter"/>
</dbReference>
<dbReference type="InterPro" id="IPR051531">
    <property type="entry name" value="N-acetyltransferase"/>
</dbReference>
<keyword evidence="2 5" id="KW-0012">Acyltransferase</keyword>
<dbReference type="PANTHER" id="PTHR43792:SF8">
    <property type="entry name" value="[RIBOSOMAL PROTEIN US5]-ALANINE N-ACETYLTRANSFERASE"/>
    <property type="match status" value="1"/>
</dbReference>
<dbReference type="AlphaFoldDB" id="A0A380JXG5"/>
<accession>A0A380JXG5</accession>
<dbReference type="SUPFAM" id="SSF55729">
    <property type="entry name" value="Acyl-CoA N-acyltransferases (Nat)"/>
    <property type="match status" value="1"/>
</dbReference>
<dbReference type="Gene3D" id="3.40.630.30">
    <property type="match status" value="1"/>
</dbReference>
<dbReference type="GO" id="GO:0008999">
    <property type="term" value="F:protein-N-terminal-alanine acetyltransferase activity"/>
    <property type="evidence" value="ECO:0007669"/>
    <property type="project" value="UniProtKB-EC"/>
</dbReference>
<dbReference type="Proteomes" id="UP000254797">
    <property type="component" value="Unassembled WGS sequence"/>
</dbReference>
<dbReference type="RefSeq" id="WP_115246161.1">
    <property type="nucleotide sequence ID" value="NZ_UHFG01000004.1"/>
</dbReference>